<reference evidence="2" key="1">
    <citation type="submission" date="2017-02" db="UniProtKB">
        <authorList>
            <consortium name="WormBaseParasite"/>
        </authorList>
    </citation>
    <scope>IDENTIFICATION</scope>
</reference>
<evidence type="ECO:0000313" key="1">
    <source>
        <dbReference type="Proteomes" id="UP000046393"/>
    </source>
</evidence>
<dbReference type="Proteomes" id="UP000046393">
    <property type="component" value="Unplaced"/>
</dbReference>
<proteinExistence type="predicted"/>
<dbReference type="AlphaFoldDB" id="A0A0N5AX49"/>
<organism evidence="1 2">
    <name type="scientific">Syphacia muris</name>
    <dbReference type="NCBI Taxonomy" id="451379"/>
    <lineage>
        <taxon>Eukaryota</taxon>
        <taxon>Metazoa</taxon>
        <taxon>Ecdysozoa</taxon>
        <taxon>Nematoda</taxon>
        <taxon>Chromadorea</taxon>
        <taxon>Rhabditida</taxon>
        <taxon>Spirurina</taxon>
        <taxon>Oxyuridomorpha</taxon>
        <taxon>Oxyuroidea</taxon>
        <taxon>Oxyuridae</taxon>
        <taxon>Syphacia</taxon>
    </lineage>
</organism>
<accession>A0A0N5AX49</accession>
<sequence length="72" mass="7229">MLLLCHLTGFGAKEQSATAGASAGASAADASTAVGTGVGAGAIIEVGLNEEFLLPTELSFNILFVRICLVDF</sequence>
<keyword evidence="1" id="KW-1185">Reference proteome</keyword>
<dbReference type="WBParaSite" id="SMUV_0000951801-mRNA-1">
    <property type="protein sequence ID" value="SMUV_0000951801-mRNA-1"/>
    <property type="gene ID" value="SMUV_0000951801"/>
</dbReference>
<name>A0A0N5AX49_9BILA</name>
<protein>
    <submittedName>
        <fullName evidence="2">Secreted protein</fullName>
    </submittedName>
</protein>
<evidence type="ECO:0000313" key="2">
    <source>
        <dbReference type="WBParaSite" id="SMUV_0000951801-mRNA-1"/>
    </source>
</evidence>